<dbReference type="Proteomes" id="UP001162483">
    <property type="component" value="Unassembled WGS sequence"/>
</dbReference>
<sequence length="61" mass="7400">MIQEMAKDCRLDARDGQRLQTIKEMVRLQTWYKRWSETANMIQEMATDCRHDTRDGQRLQI</sequence>
<reference evidence="1" key="1">
    <citation type="submission" date="2023-05" db="EMBL/GenBank/DDBJ databases">
        <authorList>
            <person name="Stuckert A."/>
        </authorList>
    </citation>
    <scope>NUCLEOTIDE SEQUENCE</scope>
</reference>
<proteinExistence type="predicted"/>
<name>A0ABN9BRN6_9NEOB</name>
<comment type="caution">
    <text evidence="1">The sequence shown here is derived from an EMBL/GenBank/DDBJ whole genome shotgun (WGS) entry which is preliminary data.</text>
</comment>
<organism evidence="1 2">
    <name type="scientific">Staurois parvus</name>
    <dbReference type="NCBI Taxonomy" id="386267"/>
    <lineage>
        <taxon>Eukaryota</taxon>
        <taxon>Metazoa</taxon>
        <taxon>Chordata</taxon>
        <taxon>Craniata</taxon>
        <taxon>Vertebrata</taxon>
        <taxon>Euteleostomi</taxon>
        <taxon>Amphibia</taxon>
        <taxon>Batrachia</taxon>
        <taxon>Anura</taxon>
        <taxon>Neobatrachia</taxon>
        <taxon>Ranoidea</taxon>
        <taxon>Ranidae</taxon>
        <taxon>Staurois</taxon>
    </lineage>
</organism>
<keyword evidence="2" id="KW-1185">Reference proteome</keyword>
<dbReference type="EMBL" id="CATNWA010005515">
    <property type="protein sequence ID" value="CAI9550161.1"/>
    <property type="molecule type" value="Genomic_DNA"/>
</dbReference>
<protein>
    <submittedName>
        <fullName evidence="1">Uncharacterized protein</fullName>
    </submittedName>
</protein>
<gene>
    <name evidence="1" type="ORF">SPARVUS_LOCUS3465262</name>
</gene>
<evidence type="ECO:0000313" key="1">
    <source>
        <dbReference type="EMBL" id="CAI9550161.1"/>
    </source>
</evidence>
<accession>A0ABN9BRN6</accession>
<evidence type="ECO:0000313" key="2">
    <source>
        <dbReference type="Proteomes" id="UP001162483"/>
    </source>
</evidence>